<organism evidence="1 2">
    <name type="scientific">Mucuna pruriens</name>
    <name type="common">Velvet bean</name>
    <name type="synonym">Dolichos pruriens</name>
    <dbReference type="NCBI Taxonomy" id="157652"/>
    <lineage>
        <taxon>Eukaryota</taxon>
        <taxon>Viridiplantae</taxon>
        <taxon>Streptophyta</taxon>
        <taxon>Embryophyta</taxon>
        <taxon>Tracheophyta</taxon>
        <taxon>Spermatophyta</taxon>
        <taxon>Magnoliopsida</taxon>
        <taxon>eudicotyledons</taxon>
        <taxon>Gunneridae</taxon>
        <taxon>Pentapetalae</taxon>
        <taxon>rosids</taxon>
        <taxon>fabids</taxon>
        <taxon>Fabales</taxon>
        <taxon>Fabaceae</taxon>
        <taxon>Papilionoideae</taxon>
        <taxon>50 kb inversion clade</taxon>
        <taxon>NPAAA clade</taxon>
        <taxon>indigoferoid/millettioid clade</taxon>
        <taxon>Phaseoleae</taxon>
        <taxon>Mucuna</taxon>
    </lineage>
</organism>
<accession>A0A371FEG3</accession>
<comment type="caution">
    <text evidence="1">The sequence shown here is derived from an EMBL/GenBank/DDBJ whole genome shotgun (WGS) entry which is preliminary data.</text>
</comment>
<keyword evidence="2" id="KW-1185">Reference proteome</keyword>
<dbReference type="Proteomes" id="UP000257109">
    <property type="component" value="Unassembled WGS sequence"/>
</dbReference>
<protein>
    <submittedName>
        <fullName evidence="1">Uncharacterized protein</fullName>
    </submittedName>
</protein>
<dbReference type="EMBL" id="QJKJ01009418">
    <property type="protein sequence ID" value="RDX76675.1"/>
    <property type="molecule type" value="Genomic_DNA"/>
</dbReference>
<dbReference type="AlphaFoldDB" id="A0A371FEG3"/>
<dbReference type="OrthoDB" id="1750196at2759"/>
<evidence type="ECO:0000313" key="2">
    <source>
        <dbReference type="Proteomes" id="UP000257109"/>
    </source>
</evidence>
<gene>
    <name evidence="1" type="ORF">CR513_43314</name>
</gene>
<name>A0A371FEG3_MUCPR</name>
<evidence type="ECO:0000313" key="1">
    <source>
        <dbReference type="EMBL" id="RDX76675.1"/>
    </source>
</evidence>
<sequence>MVKKENEIFKGMIGNVSSNFSNLVIIGERVEMRVRSGKIAQEIVAQTQTSLPQLQTKERREKQMQSHHHQITTLIMLSTHYQITRFSLISVV</sequence>
<proteinExistence type="predicted"/>
<feature type="non-terminal residue" evidence="1">
    <location>
        <position position="1"/>
    </location>
</feature>
<reference evidence="1" key="1">
    <citation type="submission" date="2018-05" db="EMBL/GenBank/DDBJ databases">
        <title>Draft genome of Mucuna pruriens seed.</title>
        <authorList>
            <person name="Nnadi N.E."/>
            <person name="Vos R."/>
            <person name="Hasami M.H."/>
            <person name="Devisetty U.K."/>
            <person name="Aguiy J.C."/>
        </authorList>
    </citation>
    <scope>NUCLEOTIDE SEQUENCE [LARGE SCALE GENOMIC DNA]</scope>
    <source>
        <strain evidence="1">JCA_2017</strain>
    </source>
</reference>